<evidence type="ECO:0000256" key="4">
    <source>
        <dbReference type="SAM" id="Phobius"/>
    </source>
</evidence>
<organism evidence="7 8">
    <name type="scientific">Candolleomyces eurysporus</name>
    <dbReference type="NCBI Taxonomy" id="2828524"/>
    <lineage>
        <taxon>Eukaryota</taxon>
        <taxon>Fungi</taxon>
        <taxon>Dikarya</taxon>
        <taxon>Basidiomycota</taxon>
        <taxon>Agaricomycotina</taxon>
        <taxon>Agaricomycetes</taxon>
        <taxon>Agaricomycetidae</taxon>
        <taxon>Agaricales</taxon>
        <taxon>Agaricineae</taxon>
        <taxon>Psathyrellaceae</taxon>
        <taxon>Candolleomyces</taxon>
    </lineage>
</organism>
<evidence type="ECO:0000313" key="8">
    <source>
        <dbReference type="Proteomes" id="UP001140091"/>
    </source>
</evidence>
<name>A0A9W8MDG6_9AGAR</name>
<dbReference type="Proteomes" id="UP001140091">
    <property type="component" value="Unassembled WGS sequence"/>
</dbReference>
<dbReference type="InterPro" id="IPR000873">
    <property type="entry name" value="AMP-dep_synth/lig_dom"/>
</dbReference>
<feature type="transmembrane region" description="Helical" evidence="4">
    <location>
        <begin position="109"/>
        <end position="130"/>
    </location>
</feature>
<dbReference type="PROSITE" id="PS00455">
    <property type="entry name" value="AMP_BINDING"/>
    <property type="match status" value="1"/>
</dbReference>
<dbReference type="SUPFAM" id="SSF56801">
    <property type="entry name" value="Acetyl-CoA synthetase-like"/>
    <property type="match status" value="1"/>
</dbReference>
<dbReference type="Pfam" id="PF13193">
    <property type="entry name" value="AMP-binding_C"/>
    <property type="match status" value="1"/>
</dbReference>
<feature type="compositionally biased region" description="Low complexity" evidence="3">
    <location>
        <begin position="273"/>
        <end position="286"/>
    </location>
</feature>
<keyword evidence="2" id="KW-0436">Ligase</keyword>
<feature type="non-terminal residue" evidence="7">
    <location>
        <position position="1"/>
    </location>
</feature>
<reference evidence="7" key="1">
    <citation type="submission" date="2022-06" db="EMBL/GenBank/DDBJ databases">
        <title>Genome Sequence of Candolleomyces eurysporus.</title>
        <authorList>
            <person name="Buettner E."/>
        </authorList>
    </citation>
    <scope>NUCLEOTIDE SEQUENCE</scope>
    <source>
        <strain evidence="7">VTCC 930004</strain>
    </source>
</reference>
<dbReference type="InterPro" id="IPR045851">
    <property type="entry name" value="AMP-bd_C_sf"/>
</dbReference>
<keyword evidence="4" id="KW-0472">Membrane</keyword>
<dbReference type="PANTHER" id="PTHR43201:SF5">
    <property type="entry name" value="MEDIUM-CHAIN ACYL-COA LIGASE ACSF2, MITOCHONDRIAL"/>
    <property type="match status" value="1"/>
</dbReference>
<dbReference type="OrthoDB" id="10253115at2759"/>
<proteinExistence type="inferred from homology"/>
<evidence type="ECO:0000313" key="7">
    <source>
        <dbReference type="EMBL" id="KAJ2925118.1"/>
    </source>
</evidence>
<evidence type="ECO:0000259" key="6">
    <source>
        <dbReference type="Pfam" id="PF13193"/>
    </source>
</evidence>
<evidence type="ECO:0000259" key="5">
    <source>
        <dbReference type="Pfam" id="PF00501"/>
    </source>
</evidence>
<feature type="domain" description="AMP-binding enzyme C-terminal" evidence="6">
    <location>
        <begin position="513"/>
        <end position="590"/>
    </location>
</feature>
<dbReference type="GO" id="GO:0031956">
    <property type="term" value="F:medium-chain fatty acid-CoA ligase activity"/>
    <property type="evidence" value="ECO:0007669"/>
    <property type="project" value="TreeGrafter"/>
</dbReference>
<evidence type="ECO:0000256" key="3">
    <source>
        <dbReference type="SAM" id="MobiDB-lite"/>
    </source>
</evidence>
<evidence type="ECO:0008006" key="9">
    <source>
        <dbReference type="Google" id="ProtNLM"/>
    </source>
</evidence>
<evidence type="ECO:0000256" key="2">
    <source>
        <dbReference type="ARBA" id="ARBA00022598"/>
    </source>
</evidence>
<keyword evidence="8" id="KW-1185">Reference proteome</keyword>
<dbReference type="PANTHER" id="PTHR43201">
    <property type="entry name" value="ACYL-COA SYNTHETASE"/>
    <property type="match status" value="1"/>
</dbReference>
<dbReference type="Gene3D" id="3.30.300.30">
    <property type="match status" value="1"/>
</dbReference>
<keyword evidence="4" id="KW-1133">Transmembrane helix</keyword>
<dbReference type="GO" id="GO:0006631">
    <property type="term" value="P:fatty acid metabolic process"/>
    <property type="evidence" value="ECO:0007669"/>
    <property type="project" value="TreeGrafter"/>
</dbReference>
<evidence type="ECO:0000256" key="1">
    <source>
        <dbReference type="ARBA" id="ARBA00006432"/>
    </source>
</evidence>
<dbReference type="InterPro" id="IPR020845">
    <property type="entry name" value="AMP-binding_CS"/>
</dbReference>
<sequence>MSVSWVPIRSLAHTEDILTAPGTIHETQTALVDGRLYTVYKNLWPSLRDFWLAAVAQYSQDTYIVYEDRRLSYAQVHRRALRVAALMRSVYGIQKGDRVGICSRNCPEYLIIFWACHLLGAVTVLANAWLPVEPLRHCLSYTDCKVVFTDSERAQILAPLVSPASSSKSPTLPARHVVLLDAPTSKWANIVPLDHALKTHVTFDPTVESLCDISISPEDNATIIFTSGTTGLPKGVLSTQRQFLTNVLNVLVGGSRAALRRGEDLPPGPSPSPSASASSSRSAKSTSAPVVPQKAALVAVPLFHVTGSTSYSMMATLMGMKIVLMRKWAVEEAVRLIKRENVAVAGGVPSMVSDLIESSLAGHPLEGLLFGGAPAPDSLVPRARKAFPTATMIQGYGLTETNSIAVSASGEDYMIRPKSTGRASPVNEIRIVNVQQAREVDRPGDVGEVWLRGPNVMKEYWRDPEATKKVITADGWLKTGDLGYVDVDGFLYIKDRIKDIIIRGGENIDSVSVENALYADPRVHEAAAVGVPDERLGELVTAVVSIKPAYWATVDEAVLLAGVRNRLPRFAVPVMIVVHNQPFEHTPSGKIIKSELRKIARRHWELRKSQRCGKEPCANL</sequence>
<dbReference type="Pfam" id="PF00501">
    <property type="entry name" value="AMP-binding"/>
    <property type="match status" value="1"/>
</dbReference>
<feature type="domain" description="AMP-dependent synthetase/ligase" evidence="5">
    <location>
        <begin position="54"/>
        <end position="461"/>
    </location>
</feature>
<gene>
    <name evidence="7" type="ORF">H1R20_g11976</name>
</gene>
<protein>
    <recommendedName>
        <fullName evidence="9">Acetyl-CoA synthetase-like protein</fullName>
    </recommendedName>
</protein>
<accession>A0A9W8MDG6</accession>
<dbReference type="AlphaFoldDB" id="A0A9W8MDG6"/>
<dbReference type="InterPro" id="IPR042099">
    <property type="entry name" value="ANL_N_sf"/>
</dbReference>
<dbReference type="Gene3D" id="3.40.50.12780">
    <property type="entry name" value="N-terminal domain of ligase-like"/>
    <property type="match status" value="1"/>
</dbReference>
<comment type="similarity">
    <text evidence="1">Belongs to the ATP-dependent AMP-binding enzyme family.</text>
</comment>
<keyword evidence="4" id="KW-0812">Transmembrane</keyword>
<dbReference type="EMBL" id="JANBPK010001194">
    <property type="protein sequence ID" value="KAJ2925118.1"/>
    <property type="molecule type" value="Genomic_DNA"/>
</dbReference>
<dbReference type="InterPro" id="IPR025110">
    <property type="entry name" value="AMP-bd_C"/>
</dbReference>
<feature type="region of interest" description="Disordered" evidence="3">
    <location>
        <begin position="259"/>
        <end position="286"/>
    </location>
</feature>
<comment type="caution">
    <text evidence="7">The sequence shown here is derived from an EMBL/GenBank/DDBJ whole genome shotgun (WGS) entry which is preliminary data.</text>
</comment>